<evidence type="ECO:0000256" key="1">
    <source>
        <dbReference type="ARBA" id="ARBA00023239"/>
    </source>
</evidence>
<organism evidence="5 6">
    <name type="scientific">Mucilaginibacter rubeus</name>
    <dbReference type="NCBI Taxonomy" id="2027860"/>
    <lineage>
        <taxon>Bacteria</taxon>
        <taxon>Pseudomonadati</taxon>
        <taxon>Bacteroidota</taxon>
        <taxon>Sphingobacteriia</taxon>
        <taxon>Sphingobacteriales</taxon>
        <taxon>Sphingobacteriaceae</taxon>
        <taxon>Mucilaginibacter</taxon>
    </lineage>
</organism>
<dbReference type="KEGG" id="mrub:DEO27_006280"/>
<dbReference type="SMART" id="SM00656">
    <property type="entry name" value="Amb_all"/>
    <property type="match status" value="1"/>
</dbReference>
<name>A0A5C1HV16_9SPHI</name>
<dbReference type="InterPro" id="IPR011050">
    <property type="entry name" value="Pectin_lyase_fold/virulence"/>
</dbReference>
<dbReference type="InterPro" id="IPR012334">
    <property type="entry name" value="Pectin_lyas_fold"/>
</dbReference>
<dbReference type="Gene3D" id="2.160.20.10">
    <property type="entry name" value="Single-stranded right-handed beta-helix, Pectin lyase-like"/>
    <property type="match status" value="1"/>
</dbReference>
<feature type="domain" description="Pectate lyase" evidence="4">
    <location>
        <begin position="191"/>
        <end position="406"/>
    </location>
</feature>
<dbReference type="Proteomes" id="UP000251402">
    <property type="component" value="Chromosome"/>
</dbReference>
<dbReference type="GO" id="GO:0030570">
    <property type="term" value="F:pectate lyase activity"/>
    <property type="evidence" value="ECO:0007669"/>
    <property type="project" value="InterPro"/>
</dbReference>
<evidence type="ECO:0000313" key="5">
    <source>
        <dbReference type="EMBL" id="QEM09644.1"/>
    </source>
</evidence>
<accession>A0A5C1HV16</accession>
<dbReference type="PANTHER" id="PTHR31683:SF18">
    <property type="entry name" value="PECTATE LYASE 21-RELATED"/>
    <property type="match status" value="1"/>
</dbReference>
<dbReference type="GO" id="GO:0005576">
    <property type="term" value="C:extracellular region"/>
    <property type="evidence" value="ECO:0007669"/>
    <property type="project" value="UniProtKB-SubCell"/>
</dbReference>
<comment type="similarity">
    <text evidence="2">Belongs to the polysaccharide lyase 1 family.</text>
</comment>
<comment type="subcellular location">
    <subcellularLocation>
        <location evidence="2">Secreted</location>
    </subcellularLocation>
</comment>
<dbReference type="PANTHER" id="PTHR31683">
    <property type="entry name" value="PECTATE LYASE 18-RELATED"/>
    <property type="match status" value="1"/>
</dbReference>
<dbReference type="InterPro" id="IPR045032">
    <property type="entry name" value="PEL"/>
</dbReference>
<dbReference type="OrthoDB" id="9804661at2"/>
<dbReference type="PROSITE" id="PS51257">
    <property type="entry name" value="PROKAR_LIPOPROTEIN"/>
    <property type="match status" value="1"/>
</dbReference>
<feature type="chain" id="PRO_5023036213" evidence="3">
    <location>
        <begin position="31"/>
        <end position="472"/>
    </location>
</feature>
<dbReference type="EMBL" id="CP043450">
    <property type="protein sequence ID" value="QEM09644.1"/>
    <property type="molecule type" value="Genomic_DNA"/>
</dbReference>
<protein>
    <submittedName>
        <fullName evidence="5">Pectate lyase</fullName>
    </submittedName>
</protein>
<sequence length="472" mass="49931">MQKTKSLNKMTFGSLALSTLLLIGSCSKNADKPVTVPINDLNASQSLATTASPTVYTMDVASIRKDEGYAYKVSPIPVDGDSNTAPTASTLKVYENGVELGPAHSVHADIRDIGKGRFSHWSNGLYFSTSDNSSPLTNGRKYTYTLTGTASSGATAPSTSAPATSTPATGSVLSTVLTGYAAVNGTTTGGKGATAVTVSTLAAFKSAVAGNSPKIVYVSGTISGSGLTPVYVGSNTTIIGKTGAVIQSLNLYLFTVSNIIIQNITFRNYVTECGIYVKFQSHHVWIDHCDFATDRSHGWDYWGKDIGVAEGSDYVTISWNKFHDTYLSLLIGSISSDAVAANTGKLHVTVHHNYWYNVSEREPTLVFGSIHMYNNYHLNNDGYSIGARYGGTVRTDNEYFSGCKKPLTTNLDGDPVGYFSGTTTNIYSNCGSNDITSSLSSWVPSYSYSSVLDAAANVPAVVTAGAGVKTVN</sequence>
<proteinExistence type="inferred from homology"/>
<keyword evidence="3" id="KW-0732">Signal</keyword>
<gene>
    <name evidence="5" type="ORF">DEO27_006280</name>
</gene>
<keyword evidence="2" id="KW-0964">Secreted</keyword>
<keyword evidence="2" id="KW-0624">Polysaccharide degradation</keyword>
<evidence type="ECO:0000259" key="4">
    <source>
        <dbReference type="SMART" id="SM00656"/>
    </source>
</evidence>
<keyword evidence="2" id="KW-0119">Carbohydrate metabolism</keyword>
<evidence type="ECO:0000313" key="6">
    <source>
        <dbReference type="Proteomes" id="UP000251402"/>
    </source>
</evidence>
<dbReference type="Pfam" id="PF00544">
    <property type="entry name" value="Pectate_lyase_4"/>
    <property type="match status" value="1"/>
</dbReference>
<evidence type="ECO:0000256" key="2">
    <source>
        <dbReference type="RuleBase" id="RU361173"/>
    </source>
</evidence>
<evidence type="ECO:0000256" key="3">
    <source>
        <dbReference type="SAM" id="SignalP"/>
    </source>
</evidence>
<keyword evidence="6" id="KW-1185">Reference proteome</keyword>
<keyword evidence="1 2" id="KW-0456">Lyase</keyword>
<dbReference type="AlphaFoldDB" id="A0A5C1HV16"/>
<dbReference type="InterPro" id="IPR002022">
    <property type="entry name" value="Pec_lyase"/>
</dbReference>
<reference evidence="5" key="1">
    <citation type="submission" date="2019-08" db="EMBL/GenBank/DDBJ databases">
        <title>Comparative genome analysis confer to the adaptation heavy metal polluted environment.</title>
        <authorList>
            <person name="Li Y."/>
        </authorList>
    </citation>
    <scope>NUCLEOTIDE SEQUENCE [LARGE SCALE GENOMIC DNA]</scope>
    <source>
        <strain evidence="5">P1</strain>
    </source>
</reference>
<dbReference type="SUPFAM" id="SSF51126">
    <property type="entry name" value="Pectin lyase-like"/>
    <property type="match status" value="1"/>
</dbReference>
<dbReference type="RefSeq" id="WP_112572042.1">
    <property type="nucleotide sequence ID" value="NZ_CP043450.1"/>
</dbReference>
<feature type="signal peptide" evidence="3">
    <location>
        <begin position="1"/>
        <end position="30"/>
    </location>
</feature>
<dbReference type="GO" id="GO:0000272">
    <property type="term" value="P:polysaccharide catabolic process"/>
    <property type="evidence" value="ECO:0007669"/>
    <property type="project" value="UniProtKB-KW"/>
</dbReference>